<dbReference type="EMBL" id="DRQG01000082">
    <property type="protein sequence ID" value="HGY55771.1"/>
    <property type="molecule type" value="Genomic_DNA"/>
</dbReference>
<reference evidence="1" key="1">
    <citation type="journal article" date="2020" name="mSystems">
        <title>Genome- and Community-Level Interaction Insights into Carbon Utilization and Element Cycling Functions of Hydrothermarchaeota in Hydrothermal Sediment.</title>
        <authorList>
            <person name="Zhou Z."/>
            <person name="Liu Y."/>
            <person name="Xu W."/>
            <person name="Pan J."/>
            <person name="Luo Z.H."/>
            <person name="Li M."/>
        </authorList>
    </citation>
    <scope>NUCLEOTIDE SEQUENCE [LARGE SCALE GENOMIC DNA]</scope>
    <source>
        <strain evidence="1">HyVt-577</strain>
    </source>
</reference>
<gene>
    <name evidence="1" type="ORF">ENK44_08725</name>
</gene>
<comment type="caution">
    <text evidence="1">The sequence shown here is derived from an EMBL/GenBank/DDBJ whole genome shotgun (WGS) entry which is preliminary data.</text>
</comment>
<accession>A0A7V4WVU5</accession>
<dbReference type="Proteomes" id="UP000885779">
    <property type="component" value="Unassembled WGS sequence"/>
</dbReference>
<protein>
    <submittedName>
        <fullName evidence="1">Uncharacterized protein</fullName>
    </submittedName>
</protein>
<organism evidence="1">
    <name type="scientific">Caldithrix abyssi</name>
    <dbReference type="NCBI Taxonomy" id="187145"/>
    <lineage>
        <taxon>Bacteria</taxon>
        <taxon>Pseudomonadati</taxon>
        <taxon>Calditrichota</taxon>
        <taxon>Calditrichia</taxon>
        <taxon>Calditrichales</taxon>
        <taxon>Calditrichaceae</taxon>
        <taxon>Caldithrix</taxon>
    </lineage>
</organism>
<dbReference type="AlphaFoldDB" id="A0A7V4WVU5"/>
<evidence type="ECO:0000313" key="1">
    <source>
        <dbReference type="EMBL" id="HGY55771.1"/>
    </source>
</evidence>
<sequence>MTFEDIFEPIEVISHFRDGQLKPLRFKWNGRVYKIKQLNGHWVSHQGYNKQHHYSVISDSSDYFELQFDSSDFQWQVARVCLDG</sequence>
<proteinExistence type="predicted"/>
<name>A0A7V4WVU5_CALAY</name>